<accession>A0A9Q5HU79</accession>
<dbReference type="AlphaFoldDB" id="A0A9Q5HU79"/>
<evidence type="ECO:0000313" key="4">
    <source>
        <dbReference type="EMBL" id="OCB86083.1"/>
    </source>
</evidence>
<evidence type="ECO:0000256" key="2">
    <source>
        <dbReference type="ARBA" id="ARBA00022801"/>
    </source>
</evidence>
<dbReference type="GO" id="GO:0016787">
    <property type="term" value="F:hydrolase activity"/>
    <property type="evidence" value="ECO:0007669"/>
    <property type="project" value="UniProtKB-KW"/>
</dbReference>
<dbReference type="PANTHER" id="PTHR43540:SF9">
    <property type="entry name" value="FAMILY HYDROLASE, PUTATIVE (AFU_ORTHOLOGUE AFUA_2G08700)-RELATED"/>
    <property type="match status" value="1"/>
</dbReference>
<dbReference type="SUPFAM" id="SSF52499">
    <property type="entry name" value="Isochorismatase-like hydrolases"/>
    <property type="match status" value="1"/>
</dbReference>
<organism evidence="4 5">
    <name type="scientific">Sanghuangporus baumii</name>
    <name type="common">Phellinus baumii</name>
    <dbReference type="NCBI Taxonomy" id="108892"/>
    <lineage>
        <taxon>Eukaryota</taxon>
        <taxon>Fungi</taxon>
        <taxon>Dikarya</taxon>
        <taxon>Basidiomycota</taxon>
        <taxon>Agaricomycotina</taxon>
        <taxon>Agaricomycetes</taxon>
        <taxon>Hymenochaetales</taxon>
        <taxon>Hymenochaetaceae</taxon>
        <taxon>Sanghuangporus</taxon>
    </lineage>
</organism>
<dbReference type="PANTHER" id="PTHR43540">
    <property type="entry name" value="PEROXYUREIDOACRYLATE/UREIDOACRYLATE AMIDOHYDROLASE-RELATED"/>
    <property type="match status" value="1"/>
</dbReference>
<name>A0A9Q5HU79_SANBA</name>
<dbReference type="InterPro" id="IPR036380">
    <property type="entry name" value="Isochorismatase-like_sf"/>
</dbReference>
<feature type="domain" description="Isochorismatase-like" evidence="3">
    <location>
        <begin position="82"/>
        <end position="232"/>
    </location>
</feature>
<dbReference type="EMBL" id="LNZH02000204">
    <property type="protein sequence ID" value="OCB86083.1"/>
    <property type="molecule type" value="Genomic_DNA"/>
</dbReference>
<gene>
    <name evidence="4" type="ORF">A7U60_g6670</name>
</gene>
<reference evidence="4" key="1">
    <citation type="submission" date="2016-06" db="EMBL/GenBank/DDBJ databases">
        <title>Draft Genome sequence of the fungus Inonotus baumii.</title>
        <authorList>
            <person name="Zhu H."/>
            <person name="Lin W."/>
        </authorList>
    </citation>
    <scope>NUCLEOTIDE SEQUENCE</scope>
    <source>
        <strain evidence="4">821</strain>
    </source>
</reference>
<dbReference type="Pfam" id="PF00857">
    <property type="entry name" value="Isochorismatase"/>
    <property type="match status" value="1"/>
</dbReference>
<evidence type="ECO:0000313" key="5">
    <source>
        <dbReference type="Proteomes" id="UP000757232"/>
    </source>
</evidence>
<dbReference type="InterPro" id="IPR050272">
    <property type="entry name" value="Isochorismatase-like_hydrls"/>
</dbReference>
<dbReference type="InterPro" id="IPR000868">
    <property type="entry name" value="Isochorismatase-like_dom"/>
</dbReference>
<dbReference type="Proteomes" id="UP000757232">
    <property type="component" value="Unassembled WGS sequence"/>
</dbReference>
<keyword evidence="5" id="KW-1185">Reference proteome</keyword>
<comment type="similarity">
    <text evidence="1">Belongs to the isochorismatase family.</text>
</comment>
<evidence type="ECO:0000256" key="1">
    <source>
        <dbReference type="ARBA" id="ARBA00006336"/>
    </source>
</evidence>
<dbReference type="Gene3D" id="3.40.50.850">
    <property type="entry name" value="Isochorismatase-like"/>
    <property type="match status" value="1"/>
</dbReference>
<comment type="caution">
    <text evidence="4">The sequence shown here is derived from an EMBL/GenBank/DDBJ whole genome shotgun (WGS) entry which is preliminary data.</text>
</comment>
<evidence type="ECO:0000259" key="3">
    <source>
        <dbReference type="Pfam" id="PF00857"/>
    </source>
</evidence>
<dbReference type="OrthoDB" id="167809at2759"/>
<sequence length="406" mass="45296">MKTRPRVEKATEYGSAASWWVEYPDGLVDLSRSAHLHDVNTDGHLPSNITVSEVKASPERKEDQVDIDVDGERRIRIDPKKSALVVVDMQNLFLHPDLRDHPKGLKCVDPLLDMIPPLRKAGVKIVWVNWGLTEHELQTIPPSLVRGFTKLGRSGFGAELPGGFGPLLMRGAKNSDLYGPLQDEYEKGKGIGTDVWIHKNRMSGIWGAQTSLDLYLQEEGVTTLFMTGVNADQASSSPTAAENPRPQAQLCMHAMRRRQRHPKEDMRMFATMLGTAMGSLRTLREWRKELQRGRQVQWSRSIRHYTEKKAVSAVQWGQGPPTGRNSAGLADLRSSDIEVLCNGVKGHQPGATPQGLPTCAVRTLYEDVSSCDYQRPRETSMQVDLDSAQPKMLFLAFNPGMEPLLI</sequence>
<keyword evidence="2 4" id="KW-0378">Hydrolase</keyword>
<proteinExistence type="inferred from homology"/>
<protein>
    <submittedName>
        <fullName evidence="4">Isochorismatase hydrolase</fullName>
    </submittedName>
</protein>